<comment type="similarity">
    <text evidence="2">Belongs to the EfeM/EfeO family.</text>
</comment>
<dbReference type="RefSeq" id="WP_207471790.1">
    <property type="nucleotide sequence ID" value="NZ_JAFNAW010000087.1"/>
</dbReference>
<dbReference type="Pfam" id="PF09375">
    <property type="entry name" value="Peptidase_M75"/>
    <property type="match status" value="1"/>
</dbReference>
<dbReference type="CDD" id="cd14656">
    <property type="entry name" value="Imelysin-like_EfeO"/>
    <property type="match status" value="1"/>
</dbReference>
<sequence length="272" mass="29651">MIATFLRSTALGLTFAGAAWAADPSLDLVGPLSDYKIFVAENTAQLVTDTEALVAAIKAGDVEKAKSLFAPTRTSYERVEPIAELFSDLDVSIDARADDYEKAEKDEAFTGFHRIEYGLWEEKSTEGLDLYADKLLADVTDLDGRINALTFPPEVVVGGAAVLMEEVAATKISGEEDRYSRTDLWDFKANFEGSEKIYTLFRPLIEAGNADFVAKVDGNFKAVDEVLAKYRTPDGGFVSYDELTDSDRTMLSAKVNTLAEDLATLRGKLGLG</sequence>
<keyword evidence="3 4" id="KW-0732">Signal</keyword>
<keyword evidence="7" id="KW-1185">Reference proteome</keyword>
<evidence type="ECO:0000256" key="4">
    <source>
        <dbReference type="SAM" id="SignalP"/>
    </source>
</evidence>
<dbReference type="PANTHER" id="PTHR39192:SF1">
    <property type="entry name" value="IRON UPTAKE SYSTEM COMPONENT EFEO"/>
    <property type="match status" value="1"/>
</dbReference>
<dbReference type="InterPro" id="IPR034981">
    <property type="entry name" value="Imelysin-like_EfeO/Algp7"/>
</dbReference>
<evidence type="ECO:0000256" key="3">
    <source>
        <dbReference type="ARBA" id="ARBA00022729"/>
    </source>
</evidence>
<evidence type="ECO:0000256" key="2">
    <source>
        <dbReference type="ARBA" id="ARBA00005989"/>
    </source>
</evidence>
<name>A0ABV7IGY1_9RHOB</name>
<evidence type="ECO:0000256" key="1">
    <source>
        <dbReference type="ARBA" id="ARBA00004196"/>
    </source>
</evidence>
<evidence type="ECO:0000259" key="5">
    <source>
        <dbReference type="Pfam" id="PF09375"/>
    </source>
</evidence>
<organism evidence="6 7">
    <name type="scientific">Paracoccus fontiphilus</name>
    <dbReference type="NCBI Taxonomy" id="1815556"/>
    <lineage>
        <taxon>Bacteria</taxon>
        <taxon>Pseudomonadati</taxon>
        <taxon>Pseudomonadota</taxon>
        <taxon>Alphaproteobacteria</taxon>
        <taxon>Rhodobacterales</taxon>
        <taxon>Paracoccaceae</taxon>
        <taxon>Paracoccus</taxon>
    </lineage>
</organism>
<dbReference type="NCBIfam" id="NF007697">
    <property type="entry name" value="PRK10378.1"/>
    <property type="match status" value="1"/>
</dbReference>
<dbReference type="EMBL" id="JBHRTE010000080">
    <property type="protein sequence ID" value="MFC3169619.1"/>
    <property type="molecule type" value="Genomic_DNA"/>
</dbReference>
<evidence type="ECO:0000313" key="6">
    <source>
        <dbReference type="EMBL" id="MFC3169619.1"/>
    </source>
</evidence>
<gene>
    <name evidence="6" type="primary">efeO</name>
    <name evidence="6" type="ORF">ACFOD7_16330</name>
</gene>
<dbReference type="NCBIfam" id="NF041757">
    <property type="entry name" value="EfeO"/>
    <property type="match status" value="1"/>
</dbReference>
<feature type="domain" description="Imelysin-like" evidence="5">
    <location>
        <begin position="32"/>
        <end position="264"/>
    </location>
</feature>
<dbReference type="InterPro" id="IPR038352">
    <property type="entry name" value="Imelysin_sf"/>
</dbReference>
<comment type="subcellular location">
    <subcellularLocation>
        <location evidence="1">Cell envelope</location>
    </subcellularLocation>
</comment>
<dbReference type="Proteomes" id="UP001595557">
    <property type="component" value="Unassembled WGS sequence"/>
</dbReference>
<dbReference type="InterPro" id="IPR053377">
    <property type="entry name" value="Iron_uptake_EfeM/EfeO"/>
</dbReference>
<dbReference type="InterPro" id="IPR018976">
    <property type="entry name" value="Imelysin-like"/>
</dbReference>
<feature type="chain" id="PRO_5045652158" evidence="4">
    <location>
        <begin position="22"/>
        <end position="272"/>
    </location>
</feature>
<dbReference type="PANTHER" id="PTHR39192">
    <property type="entry name" value="IRON UPTAKE SYSTEM COMPONENT EFEO"/>
    <property type="match status" value="1"/>
</dbReference>
<protein>
    <submittedName>
        <fullName evidence="6">Iron uptake system protein EfeO</fullName>
    </submittedName>
</protein>
<dbReference type="Gene3D" id="1.20.1420.20">
    <property type="entry name" value="M75 peptidase, HXXE motif"/>
    <property type="match status" value="1"/>
</dbReference>
<evidence type="ECO:0000313" key="7">
    <source>
        <dbReference type="Proteomes" id="UP001595557"/>
    </source>
</evidence>
<proteinExistence type="inferred from homology"/>
<dbReference type="InterPro" id="IPR050894">
    <property type="entry name" value="EfeM/EfeO_iron_uptake"/>
</dbReference>
<accession>A0ABV7IGY1</accession>
<comment type="caution">
    <text evidence="6">The sequence shown here is derived from an EMBL/GenBank/DDBJ whole genome shotgun (WGS) entry which is preliminary data.</text>
</comment>
<reference evidence="7" key="1">
    <citation type="journal article" date="2019" name="Int. J. Syst. Evol. Microbiol.">
        <title>The Global Catalogue of Microorganisms (GCM) 10K type strain sequencing project: providing services to taxonomists for standard genome sequencing and annotation.</title>
        <authorList>
            <consortium name="The Broad Institute Genomics Platform"/>
            <consortium name="The Broad Institute Genome Sequencing Center for Infectious Disease"/>
            <person name="Wu L."/>
            <person name="Ma J."/>
        </authorList>
    </citation>
    <scope>NUCLEOTIDE SEQUENCE [LARGE SCALE GENOMIC DNA]</scope>
    <source>
        <strain evidence="7">KCTC 52239</strain>
    </source>
</reference>
<feature type="signal peptide" evidence="4">
    <location>
        <begin position="1"/>
        <end position="21"/>
    </location>
</feature>